<dbReference type="Proteomes" id="UP000285750">
    <property type="component" value="Unassembled WGS sequence"/>
</dbReference>
<comment type="caution">
    <text evidence="1">The sequence shown here is derived from an EMBL/GenBank/DDBJ whole genome shotgun (WGS) entry which is preliminary data.</text>
</comment>
<reference evidence="1 2" key="1">
    <citation type="submission" date="2018-08" db="EMBL/GenBank/DDBJ databases">
        <title>A genome reference for cultivated species of the human gut microbiota.</title>
        <authorList>
            <person name="Zou Y."/>
            <person name="Xue W."/>
            <person name="Luo G."/>
        </authorList>
    </citation>
    <scope>NUCLEOTIDE SEQUENCE [LARGE SCALE GENOMIC DNA]</scope>
    <source>
        <strain evidence="1 2">AF24-16AC</strain>
    </source>
</reference>
<dbReference type="EMBL" id="QRUY01000011">
    <property type="protein sequence ID" value="RGS08305.1"/>
    <property type="molecule type" value="Genomic_DNA"/>
</dbReference>
<proteinExistence type="predicted"/>
<accession>A0A412H6Y7</accession>
<protein>
    <submittedName>
        <fullName evidence="1">Uncharacterized protein</fullName>
    </submittedName>
</protein>
<evidence type="ECO:0000313" key="2">
    <source>
        <dbReference type="Proteomes" id="UP000285750"/>
    </source>
</evidence>
<name>A0A412H6Y7_9BACT</name>
<sequence length="121" mass="13644">MIHSSALVYSTRLRVSVCGTGTSEVMFSGFSRQSAYPHYWIVPKDVPYCQVRLFPWICLRKSTSTLFNRLFRQPAAVSLLRPHVTLKGSNGILTVSAIGLAVRLNLRTRLTLIRLALIRKP</sequence>
<evidence type="ECO:0000313" key="1">
    <source>
        <dbReference type="EMBL" id="RGS08305.1"/>
    </source>
</evidence>
<gene>
    <name evidence="1" type="ORF">DWY14_06805</name>
</gene>
<dbReference type="AlphaFoldDB" id="A0A412H6Y7"/>
<organism evidence="1 2">
    <name type="scientific">Phocaeicola plebeius</name>
    <dbReference type="NCBI Taxonomy" id="310297"/>
    <lineage>
        <taxon>Bacteria</taxon>
        <taxon>Pseudomonadati</taxon>
        <taxon>Bacteroidota</taxon>
        <taxon>Bacteroidia</taxon>
        <taxon>Bacteroidales</taxon>
        <taxon>Bacteroidaceae</taxon>
        <taxon>Phocaeicola</taxon>
    </lineage>
</organism>